<evidence type="ECO:0000256" key="1">
    <source>
        <dbReference type="SAM" id="MobiDB-lite"/>
    </source>
</evidence>
<feature type="region of interest" description="Disordered" evidence="1">
    <location>
        <begin position="29"/>
        <end position="62"/>
    </location>
</feature>
<reference evidence="2" key="1">
    <citation type="submission" date="2016-08" db="EMBL/GenBank/DDBJ databases">
        <title>Complete Genome Seqeunce of Paenibacillus sp. nov. IHBB 9852 from high altitute lake of Indian trans-Himalayas.</title>
        <authorList>
            <person name="Kiran S."/>
            <person name="Swarnkar M.K."/>
            <person name="Rana A."/>
            <person name="Tewari R."/>
            <person name="Gulati A."/>
        </authorList>
    </citation>
    <scope>NUCLEOTIDE SEQUENCE [LARGE SCALE GENOMIC DNA]</scope>
    <source>
        <strain evidence="2">IHBB 9852</strain>
    </source>
</reference>
<dbReference type="AlphaFoldDB" id="A0A1B2DXM7"/>
<dbReference type="KEGG" id="pib:BBD41_07795"/>
<organism evidence="2">
    <name type="scientific">Paenibacillus ihbetae</name>
    <dbReference type="NCBI Taxonomy" id="1870820"/>
    <lineage>
        <taxon>Bacteria</taxon>
        <taxon>Bacillati</taxon>
        <taxon>Bacillota</taxon>
        <taxon>Bacilli</taxon>
        <taxon>Bacillales</taxon>
        <taxon>Paenibacillaceae</taxon>
        <taxon>Paenibacillus</taxon>
    </lineage>
</organism>
<protein>
    <submittedName>
        <fullName evidence="2">Uncharacterized protein</fullName>
    </submittedName>
</protein>
<dbReference type="GeneID" id="48308141"/>
<sequence>MKHMKQPSQRDIPLVTERDIDEKFGLFVEGSYPDSVPIPDSVKREKPDGSDTSHRGNETSSG</sequence>
<dbReference type="RefSeq" id="WP_099477190.1">
    <property type="nucleotide sequence ID" value="NZ_CP016809.1"/>
</dbReference>
<dbReference type="EMBL" id="CP016809">
    <property type="protein sequence ID" value="ANY72496.1"/>
    <property type="molecule type" value="Genomic_DNA"/>
</dbReference>
<name>A0A1B2DXM7_9BACL</name>
<gene>
    <name evidence="2" type="ORF">BBD41_07795</name>
</gene>
<proteinExistence type="predicted"/>
<feature type="compositionally biased region" description="Basic and acidic residues" evidence="1">
    <location>
        <begin position="41"/>
        <end position="62"/>
    </location>
</feature>
<evidence type="ECO:0000313" key="2">
    <source>
        <dbReference type="EMBL" id="ANY72496.1"/>
    </source>
</evidence>
<accession>A0A1B2DXM7</accession>